<keyword evidence="2" id="KW-0547">Nucleotide-binding</keyword>
<dbReference type="Pfam" id="PF02872">
    <property type="entry name" value="5_nucleotid_C"/>
    <property type="match status" value="1"/>
</dbReference>
<dbReference type="GO" id="GO:0016787">
    <property type="term" value="F:hydrolase activity"/>
    <property type="evidence" value="ECO:0007669"/>
    <property type="project" value="UniProtKB-KW"/>
</dbReference>
<sequence length="529" mass="57244">MSRSFRICSTSDTHGHIFPVDYATGRAKACGLLNIAADVHTLAAQPGPDGGPIPTIALDAGDTLQGTPYSQLFVGGDASSDDRKATRGLPHPIATAFNAVGYRFVTLGNHDFNYGRKAIADYLDALDATCVCANVRDLTNRLPIVRYAFLDLPNGIRLGVTGIVTDWVNVWERPENLEDLVVTDAFQAAQDMSVFLRPRCDVSVCIYHGGYERDVNTGAVMSETTENRAWRIAHDLDFDVLISGHQHISMPGATINGTATVQTCATATEFAEMICTLEDDGSFHASSRLVPVGSRHEDEPYATLLPYEERTERWLTRPVGTLTRPIPDQSHLEVAMHGSELAALFNAVQLEATRARISAASLTGVGVGSGLPAKVTANDVAQAYPFANTLAVLAVTPEALRAALERCAEYFDLDDQGRPCISTRFLKPKVEHYNYDYYAGLAYTFDLTRPAGSRVTRLTFSDGTPLPDGPIELCVNSYRASGTGGYEALADCPVVRTVDRSMQGLVAEFLARHSPWEPRIDGGPTIVAG</sequence>
<keyword evidence="2" id="KW-0378">Hydrolase</keyword>
<keyword evidence="1" id="KW-0732">Signal</keyword>
<reference evidence="7 8" key="1">
    <citation type="journal article" date="2019" name="Syst. Appl. Microbiol.">
        <title>Characterization of Bifidobacterium species in feaces of the Egyptian fruit bat: Description of B. vespertilionis sp. nov. and B. rousetti sp. nov.</title>
        <authorList>
            <person name="Modesto M."/>
            <person name="Satti M."/>
            <person name="Watanabe K."/>
            <person name="Puglisi E."/>
            <person name="Morelli L."/>
            <person name="Huang C.-H."/>
            <person name="Liou J.-S."/>
            <person name="Miyashita M."/>
            <person name="Tamura T."/>
            <person name="Saito S."/>
            <person name="Mori K."/>
            <person name="Huang L."/>
            <person name="Sciavilla P."/>
            <person name="Sandri C."/>
            <person name="Spiezio C."/>
            <person name="Vitali F."/>
            <person name="Cavalieri D."/>
            <person name="Perpetuini G."/>
            <person name="Tofalo R."/>
            <person name="Bonetti A."/>
            <person name="Arita M."/>
            <person name="Mattarelli P."/>
        </authorList>
    </citation>
    <scope>NUCLEOTIDE SEQUENCE [LARGE SCALE GENOMIC DNA]</scope>
    <source>
        <strain evidence="5 8">RST16</strain>
        <strain evidence="6 7">RST8</strain>
    </source>
</reference>
<dbReference type="AlphaFoldDB" id="A0A5J5DYP5"/>
<dbReference type="Gene3D" id="3.60.21.10">
    <property type="match status" value="1"/>
</dbReference>
<dbReference type="GO" id="GO:0000166">
    <property type="term" value="F:nucleotide binding"/>
    <property type="evidence" value="ECO:0007669"/>
    <property type="project" value="UniProtKB-KW"/>
</dbReference>
<dbReference type="RefSeq" id="WP_150354765.1">
    <property type="nucleotide sequence ID" value="NZ_RZNZ01000020.1"/>
</dbReference>
<dbReference type="SUPFAM" id="SSF56300">
    <property type="entry name" value="Metallo-dependent phosphatases"/>
    <property type="match status" value="1"/>
</dbReference>
<feature type="domain" description="Calcineurin-like phosphoesterase" evidence="3">
    <location>
        <begin position="6"/>
        <end position="248"/>
    </location>
</feature>
<protein>
    <submittedName>
        <fullName evidence="6">Bifunctional metallophosphatase/5'-nucleotidase</fullName>
    </submittedName>
</protein>
<evidence type="ECO:0000256" key="1">
    <source>
        <dbReference type="ARBA" id="ARBA00022729"/>
    </source>
</evidence>
<feature type="domain" description="5'-Nucleotidase C-terminal" evidence="4">
    <location>
        <begin position="319"/>
        <end position="490"/>
    </location>
</feature>
<dbReference type="GO" id="GO:0009166">
    <property type="term" value="P:nucleotide catabolic process"/>
    <property type="evidence" value="ECO:0007669"/>
    <property type="project" value="InterPro"/>
</dbReference>
<evidence type="ECO:0000313" key="7">
    <source>
        <dbReference type="Proteomes" id="UP000345527"/>
    </source>
</evidence>
<dbReference type="InterPro" id="IPR006179">
    <property type="entry name" value="5_nucleotidase/apyrase"/>
</dbReference>
<dbReference type="Proteomes" id="UP000374630">
    <property type="component" value="Unassembled WGS sequence"/>
</dbReference>
<evidence type="ECO:0000259" key="4">
    <source>
        <dbReference type="Pfam" id="PF02872"/>
    </source>
</evidence>
<dbReference type="EMBL" id="RZNZ01000020">
    <property type="protein sequence ID" value="KAA8816803.1"/>
    <property type="molecule type" value="Genomic_DNA"/>
</dbReference>
<dbReference type="GO" id="GO:0030288">
    <property type="term" value="C:outer membrane-bounded periplasmic space"/>
    <property type="evidence" value="ECO:0007669"/>
    <property type="project" value="TreeGrafter"/>
</dbReference>
<dbReference type="OrthoDB" id="1016457at2"/>
<name>A0A5J5DYP5_9BIFI</name>
<dbReference type="InterPro" id="IPR004843">
    <property type="entry name" value="Calcineurin-like_PHP"/>
</dbReference>
<evidence type="ECO:0000259" key="3">
    <source>
        <dbReference type="Pfam" id="PF00149"/>
    </source>
</evidence>
<dbReference type="InterPro" id="IPR008334">
    <property type="entry name" value="5'-Nucleotdase_C"/>
</dbReference>
<evidence type="ECO:0000256" key="2">
    <source>
        <dbReference type="RuleBase" id="RU362119"/>
    </source>
</evidence>
<keyword evidence="8" id="KW-1185">Reference proteome</keyword>
<dbReference type="EMBL" id="RZOA01000023">
    <property type="protein sequence ID" value="KAA8821832.1"/>
    <property type="molecule type" value="Genomic_DNA"/>
</dbReference>
<dbReference type="Proteomes" id="UP000345527">
    <property type="component" value="Unassembled WGS sequence"/>
</dbReference>
<gene>
    <name evidence="6" type="ORF">EM848_09885</name>
    <name evidence="5" type="ORF">EMO90_11260</name>
</gene>
<dbReference type="Gene3D" id="3.90.780.10">
    <property type="entry name" value="5'-Nucleotidase, C-terminal domain"/>
    <property type="match status" value="1"/>
</dbReference>
<dbReference type="InterPro" id="IPR036907">
    <property type="entry name" value="5'-Nucleotdase_C_sf"/>
</dbReference>
<evidence type="ECO:0000313" key="6">
    <source>
        <dbReference type="EMBL" id="KAA8821832.1"/>
    </source>
</evidence>
<comment type="similarity">
    <text evidence="2">Belongs to the 5'-nucleotidase family.</text>
</comment>
<dbReference type="PANTHER" id="PTHR11575">
    <property type="entry name" value="5'-NUCLEOTIDASE-RELATED"/>
    <property type="match status" value="1"/>
</dbReference>
<dbReference type="SUPFAM" id="SSF55816">
    <property type="entry name" value="5'-nucleotidase (syn. UDP-sugar hydrolase), C-terminal domain"/>
    <property type="match status" value="1"/>
</dbReference>
<comment type="caution">
    <text evidence="6">The sequence shown here is derived from an EMBL/GenBank/DDBJ whole genome shotgun (WGS) entry which is preliminary data.</text>
</comment>
<evidence type="ECO:0000313" key="8">
    <source>
        <dbReference type="Proteomes" id="UP000374630"/>
    </source>
</evidence>
<dbReference type="InterPro" id="IPR029052">
    <property type="entry name" value="Metallo-depent_PP-like"/>
</dbReference>
<organism evidence="6 7">
    <name type="scientific">Bifidobacterium vespertilionis</name>
    <dbReference type="NCBI Taxonomy" id="2562524"/>
    <lineage>
        <taxon>Bacteria</taxon>
        <taxon>Bacillati</taxon>
        <taxon>Actinomycetota</taxon>
        <taxon>Actinomycetes</taxon>
        <taxon>Bifidobacteriales</taxon>
        <taxon>Bifidobacteriaceae</taxon>
        <taxon>Bifidobacterium</taxon>
    </lineage>
</organism>
<proteinExistence type="inferred from homology"/>
<dbReference type="PANTHER" id="PTHR11575:SF6">
    <property type="entry name" value="2',3'-CYCLIC-NUCLEOTIDE 2'-PHOSPHODIESTERASE_3'-NUCLEOTIDASE"/>
    <property type="match status" value="1"/>
</dbReference>
<evidence type="ECO:0000313" key="5">
    <source>
        <dbReference type="EMBL" id="KAA8816803.1"/>
    </source>
</evidence>
<dbReference type="PRINTS" id="PR01607">
    <property type="entry name" value="APYRASEFAMLY"/>
</dbReference>
<accession>A0A5J5DYP5</accession>
<dbReference type="Pfam" id="PF00149">
    <property type="entry name" value="Metallophos"/>
    <property type="match status" value="1"/>
</dbReference>